<comment type="subcellular location">
    <subcellularLocation>
        <location evidence="1">Nematocyst</location>
    </subcellularLocation>
</comment>
<dbReference type="Gene3D" id="4.10.410.10">
    <property type="entry name" value="Pancreatic trypsin inhibitor Kunitz domain"/>
    <property type="match status" value="1"/>
</dbReference>
<dbReference type="PROSITE" id="PS50279">
    <property type="entry name" value="BPTI_KUNITZ_2"/>
    <property type="match status" value="1"/>
</dbReference>
<evidence type="ECO:0000256" key="3">
    <source>
        <dbReference type="ARBA" id="ARBA00022690"/>
    </source>
</evidence>
<dbReference type="OrthoDB" id="4473401at2759"/>
<feature type="domain" description="BPTI/Kunitz inhibitor" evidence="8">
    <location>
        <begin position="34"/>
        <end position="84"/>
    </location>
</feature>
<evidence type="ECO:0000259" key="8">
    <source>
        <dbReference type="PROSITE" id="PS50279"/>
    </source>
</evidence>
<dbReference type="PROSITE" id="PS00280">
    <property type="entry name" value="BPTI_KUNITZ_1"/>
    <property type="match status" value="1"/>
</dbReference>
<dbReference type="EMBL" id="LSMT01000274">
    <property type="protein sequence ID" value="PFX21509.1"/>
    <property type="molecule type" value="Genomic_DNA"/>
</dbReference>
<sequence>MAVNHIVSLCLFLALLVLGVKSREDFDESSSDICNQKKKPGRCMAIIPRWYYNRAWNNCTKFIYGGCQQNKNNFKTKDECEQTCLPKRGNKFQTSVGEPVNEGNEEEPCTEALLRSVVLKINCAKAMMPNMQISPFHVKHMRACKKAGFSLPLNCSLSEDHSKWTCDDKSGKKIFGSC</sequence>
<keyword evidence="3" id="KW-0646">Protease inhibitor</keyword>
<keyword evidence="7" id="KW-0732">Signal</keyword>
<dbReference type="FunFam" id="4.10.410.10:FF:000021">
    <property type="entry name" value="Serine protease inhibitor, putative"/>
    <property type="match status" value="1"/>
</dbReference>
<dbReference type="AlphaFoldDB" id="A0A2B4RXI2"/>
<dbReference type="InterPro" id="IPR002223">
    <property type="entry name" value="Kunitz_BPTI"/>
</dbReference>
<dbReference type="SMART" id="SM00131">
    <property type="entry name" value="KU"/>
    <property type="match status" value="1"/>
</dbReference>
<evidence type="ECO:0000313" key="9">
    <source>
        <dbReference type="EMBL" id="PFX21509.1"/>
    </source>
</evidence>
<evidence type="ECO:0000256" key="2">
    <source>
        <dbReference type="ARBA" id="ARBA00007226"/>
    </source>
</evidence>
<keyword evidence="6" id="KW-0166">Nematocyst</keyword>
<dbReference type="GO" id="GO:0042151">
    <property type="term" value="C:nematocyst"/>
    <property type="evidence" value="ECO:0007669"/>
    <property type="project" value="UniProtKB-SubCell"/>
</dbReference>
<feature type="chain" id="PRO_5012880114" evidence="7">
    <location>
        <begin position="23"/>
        <end position="178"/>
    </location>
</feature>
<dbReference type="SUPFAM" id="SSF57362">
    <property type="entry name" value="BPTI-like"/>
    <property type="match status" value="1"/>
</dbReference>
<evidence type="ECO:0000256" key="7">
    <source>
        <dbReference type="SAM" id="SignalP"/>
    </source>
</evidence>
<comment type="similarity">
    <text evidence="2">Belongs to the venom Kunitz-type family. Sea anemone type 2 potassium channel toxin subfamily.</text>
</comment>
<accession>A0A2B4RXI2</accession>
<evidence type="ECO:0000256" key="6">
    <source>
        <dbReference type="ARBA" id="ARBA00023331"/>
    </source>
</evidence>
<dbReference type="Proteomes" id="UP000225706">
    <property type="component" value="Unassembled WGS sequence"/>
</dbReference>
<dbReference type="PRINTS" id="PR00759">
    <property type="entry name" value="BASICPTASE"/>
</dbReference>
<keyword evidence="10" id="KW-1185">Reference proteome</keyword>
<evidence type="ECO:0000313" key="10">
    <source>
        <dbReference type="Proteomes" id="UP000225706"/>
    </source>
</evidence>
<dbReference type="GO" id="GO:0004867">
    <property type="term" value="F:serine-type endopeptidase inhibitor activity"/>
    <property type="evidence" value="ECO:0007669"/>
    <property type="project" value="UniProtKB-KW"/>
</dbReference>
<keyword evidence="4" id="KW-0722">Serine protease inhibitor</keyword>
<reference evidence="10" key="1">
    <citation type="journal article" date="2017" name="bioRxiv">
        <title>Comparative analysis of the genomes of Stylophora pistillata and Acropora digitifera provides evidence for extensive differences between species of corals.</title>
        <authorList>
            <person name="Voolstra C.R."/>
            <person name="Li Y."/>
            <person name="Liew Y.J."/>
            <person name="Baumgarten S."/>
            <person name="Zoccola D."/>
            <person name="Flot J.-F."/>
            <person name="Tambutte S."/>
            <person name="Allemand D."/>
            <person name="Aranda M."/>
        </authorList>
    </citation>
    <scope>NUCLEOTIDE SEQUENCE [LARGE SCALE GENOMIC DNA]</scope>
</reference>
<evidence type="ECO:0000256" key="4">
    <source>
        <dbReference type="ARBA" id="ARBA00022900"/>
    </source>
</evidence>
<dbReference type="PANTHER" id="PTHR47247:SF1">
    <property type="entry name" value="KUNITZ-TYPE PROTEASE INHIBITOR 2"/>
    <property type="match status" value="1"/>
</dbReference>
<proteinExistence type="inferred from homology"/>
<evidence type="ECO:0000256" key="1">
    <source>
        <dbReference type="ARBA" id="ARBA00004532"/>
    </source>
</evidence>
<dbReference type="InterPro" id="IPR036880">
    <property type="entry name" value="Kunitz_BPTI_sf"/>
</dbReference>
<gene>
    <name evidence="9" type="primary">2</name>
    <name evidence="9" type="ORF">AWC38_SpisGene13992</name>
</gene>
<comment type="caution">
    <text evidence="9">The sequence shown here is derived from an EMBL/GenBank/DDBJ whole genome shotgun (WGS) entry which is preliminary data.</text>
</comment>
<evidence type="ECO:0000256" key="5">
    <source>
        <dbReference type="ARBA" id="ARBA00023157"/>
    </source>
</evidence>
<dbReference type="PANTHER" id="PTHR47247">
    <property type="entry name" value="KUNITZ-TYPE PROTEASE INHIBITOR 2"/>
    <property type="match status" value="1"/>
</dbReference>
<dbReference type="Pfam" id="PF00014">
    <property type="entry name" value="Kunitz_BPTI"/>
    <property type="match status" value="1"/>
</dbReference>
<keyword evidence="5" id="KW-1015">Disulfide bond</keyword>
<dbReference type="InterPro" id="IPR020901">
    <property type="entry name" value="Prtase_inh_Kunz-CS"/>
</dbReference>
<dbReference type="CDD" id="cd00109">
    <property type="entry name" value="Kunitz-type"/>
    <property type="match status" value="1"/>
</dbReference>
<protein>
    <submittedName>
        <fullName evidence="9">Kunitz-type serine protease inhibitor 1</fullName>
    </submittedName>
</protein>
<organism evidence="9 10">
    <name type="scientific">Stylophora pistillata</name>
    <name type="common">Smooth cauliflower coral</name>
    <dbReference type="NCBI Taxonomy" id="50429"/>
    <lineage>
        <taxon>Eukaryota</taxon>
        <taxon>Metazoa</taxon>
        <taxon>Cnidaria</taxon>
        <taxon>Anthozoa</taxon>
        <taxon>Hexacorallia</taxon>
        <taxon>Scleractinia</taxon>
        <taxon>Astrocoeniina</taxon>
        <taxon>Pocilloporidae</taxon>
        <taxon>Stylophora</taxon>
    </lineage>
</organism>
<dbReference type="GO" id="GO:0008200">
    <property type="term" value="F:ion channel inhibitor activity"/>
    <property type="evidence" value="ECO:0007669"/>
    <property type="project" value="UniProtKB-ARBA"/>
</dbReference>
<name>A0A2B4RXI2_STYPI</name>
<feature type="signal peptide" evidence="7">
    <location>
        <begin position="1"/>
        <end position="22"/>
    </location>
</feature>